<evidence type="ECO:0000313" key="6">
    <source>
        <dbReference type="Proteomes" id="UP000593562"/>
    </source>
</evidence>
<dbReference type="GO" id="GO:0098542">
    <property type="term" value="P:defense response to other organism"/>
    <property type="evidence" value="ECO:0007669"/>
    <property type="project" value="TreeGrafter"/>
</dbReference>
<keyword evidence="2" id="KW-0611">Plant defense</keyword>
<dbReference type="GO" id="GO:0043531">
    <property type="term" value="F:ADP binding"/>
    <property type="evidence" value="ECO:0007669"/>
    <property type="project" value="InterPro"/>
</dbReference>
<evidence type="ECO:0000256" key="2">
    <source>
        <dbReference type="ARBA" id="ARBA00022821"/>
    </source>
</evidence>
<accession>A0A7J7E389</accession>
<dbReference type="InterPro" id="IPR032675">
    <property type="entry name" value="LRR_dom_sf"/>
</dbReference>
<comment type="caution">
    <text evidence="5">The sequence shown here is derived from an EMBL/GenBank/DDBJ whole genome shotgun (WGS) entry which is preliminary data.</text>
</comment>
<dbReference type="InParanoid" id="A0A7J7E389"/>
<dbReference type="InterPro" id="IPR042197">
    <property type="entry name" value="Apaf_helical"/>
</dbReference>
<dbReference type="PANTHER" id="PTHR23155:SF955">
    <property type="entry name" value="AAA+ ATPASE DOMAIN-CONTAINING PROTEIN"/>
    <property type="match status" value="1"/>
</dbReference>
<name>A0A7J7E389_TRIWF</name>
<dbReference type="Pfam" id="PF23559">
    <property type="entry name" value="WHD_DRP"/>
    <property type="match status" value="1"/>
</dbReference>
<sequence>MRSKILRTCGGLPRVIVKLGETLSQKDATVEEWTKVLEQFNKDREPWSEALDEINKYMPLYLRRCLFYFGLFPKGFDIPVRRLIALWVAEGLGRKDNTDELPEKVSESCLEELVNKNMVQVTKRKLNGKTQTCRLPNAFQEHWLAKAKEANFLQGHSCETRIRRVADHLESNDSIFDHIHGNDRPSSSSLYSSYRDVISLLSFDTRNNGKPGEEIGDFLDVCISQKCFQDLRVLDLEHVSEPKLSKAIAELARLRYLGLRWTKLKKLPSFISKLLNLQTLDLKHTTIDTLPSSIWMMQQLRHLYLDEFNRCRFVPRPRNSSMTNLQTLWGLVVDEESPVVDGLDTLIKLRKLGLRCQMMSFKEEAVLSQLEAVGNWVQKLGHLECLRLKWYDRLNPWELPLKSLSGHSSLTSIYLVGELKNKSILSQLPQSLIEITLSTSALAEDPMQILNQLPKLKFLRLLSKSYAGNTMICSPGGFPELRVLKLWELESLEEWTVEEGAMPLLKHLEIKACQNLRMLPNGVQQITTLRIFKLSKMPREFTDRIKDDQHPEHHKIVHVSYVSMD</sequence>
<dbReference type="Proteomes" id="UP000593562">
    <property type="component" value="Unassembled WGS sequence"/>
</dbReference>
<feature type="domain" description="Disease resistance R13L4/SHOC-2-like LRR" evidence="4">
    <location>
        <begin position="222"/>
        <end position="512"/>
    </location>
</feature>
<dbReference type="Pfam" id="PF23598">
    <property type="entry name" value="LRR_14"/>
    <property type="match status" value="1"/>
</dbReference>
<keyword evidence="6" id="KW-1185">Reference proteome</keyword>
<dbReference type="InterPro" id="IPR044974">
    <property type="entry name" value="Disease_R_plants"/>
</dbReference>
<dbReference type="InterPro" id="IPR036388">
    <property type="entry name" value="WH-like_DNA-bd_sf"/>
</dbReference>
<dbReference type="Gene3D" id="1.10.8.430">
    <property type="entry name" value="Helical domain of apoptotic protease-activating factors"/>
    <property type="match status" value="1"/>
</dbReference>
<evidence type="ECO:0000256" key="1">
    <source>
        <dbReference type="ARBA" id="ARBA00022737"/>
    </source>
</evidence>
<evidence type="ECO:0000259" key="4">
    <source>
        <dbReference type="Pfam" id="PF23598"/>
    </source>
</evidence>
<protein>
    <submittedName>
        <fullName evidence="5">Putative inactive disease susceptibility protein LOV1</fullName>
    </submittedName>
</protein>
<proteinExistence type="predicted"/>
<keyword evidence="1" id="KW-0677">Repeat</keyword>
<gene>
    <name evidence="5" type="ORF">HS088_TW01G00997</name>
</gene>
<dbReference type="PANTHER" id="PTHR23155">
    <property type="entry name" value="DISEASE RESISTANCE PROTEIN RP"/>
    <property type="match status" value="1"/>
</dbReference>
<evidence type="ECO:0000313" key="5">
    <source>
        <dbReference type="EMBL" id="KAF5753078.1"/>
    </source>
</evidence>
<feature type="domain" description="Disease resistance protein winged helix" evidence="3">
    <location>
        <begin position="71"/>
        <end position="136"/>
    </location>
</feature>
<dbReference type="InterPro" id="IPR058922">
    <property type="entry name" value="WHD_DRP"/>
</dbReference>
<dbReference type="SUPFAM" id="SSF52058">
    <property type="entry name" value="L domain-like"/>
    <property type="match status" value="1"/>
</dbReference>
<dbReference type="AlphaFoldDB" id="A0A7J7E389"/>
<dbReference type="Gene3D" id="1.10.10.10">
    <property type="entry name" value="Winged helix-like DNA-binding domain superfamily/Winged helix DNA-binding domain"/>
    <property type="match status" value="1"/>
</dbReference>
<dbReference type="Gene3D" id="3.80.10.10">
    <property type="entry name" value="Ribonuclease Inhibitor"/>
    <property type="match status" value="2"/>
</dbReference>
<dbReference type="InterPro" id="IPR055414">
    <property type="entry name" value="LRR_R13L4/SHOC2-like"/>
</dbReference>
<evidence type="ECO:0000259" key="3">
    <source>
        <dbReference type="Pfam" id="PF23559"/>
    </source>
</evidence>
<reference evidence="5 6" key="1">
    <citation type="journal article" date="2020" name="Nat. Commun.">
        <title>Genome of Tripterygium wilfordii and identification of cytochrome P450 involved in triptolide biosynthesis.</title>
        <authorList>
            <person name="Tu L."/>
            <person name="Su P."/>
            <person name="Zhang Z."/>
            <person name="Gao L."/>
            <person name="Wang J."/>
            <person name="Hu T."/>
            <person name="Zhou J."/>
            <person name="Zhang Y."/>
            <person name="Zhao Y."/>
            <person name="Liu Y."/>
            <person name="Song Y."/>
            <person name="Tong Y."/>
            <person name="Lu Y."/>
            <person name="Yang J."/>
            <person name="Xu C."/>
            <person name="Jia M."/>
            <person name="Peters R.J."/>
            <person name="Huang L."/>
            <person name="Gao W."/>
        </authorList>
    </citation>
    <scope>NUCLEOTIDE SEQUENCE [LARGE SCALE GENOMIC DNA]</scope>
    <source>
        <strain evidence="6">cv. XIE 37</strain>
        <tissue evidence="5">Leaf</tissue>
    </source>
</reference>
<organism evidence="5 6">
    <name type="scientific">Tripterygium wilfordii</name>
    <name type="common">Thunder God vine</name>
    <dbReference type="NCBI Taxonomy" id="458696"/>
    <lineage>
        <taxon>Eukaryota</taxon>
        <taxon>Viridiplantae</taxon>
        <taxon>Streptophyta</taxon>
        <taxon>Embryophyta</taxon>
        <taxon>Tracheophyta</taxon>
        <taxon>Spermatophyta</taxon>
        <taxon>Magnoliopsida</taxon>
        <taxon>eudicotyledons</taxon>
        <taxon>Gunneridae</taxon>
        <taxon>Pentapetalae</taxon>
        <taxon>rosids</taxon>
        <taxon>fabids</taxon>
        <taxon>Celastrales</taxon>
        <taxon>Celastraceae</taxon>
        <taxon>Tripterygium</taxon>
    </lineage>
</organism>
<dbReference type="EMBL" id="JAAARO010000001">
    <property type="protein sequence ID" value="KAF5753078.1"/>
    <property type="molecule type" value="Genomic_DNA"/>
</dbReference>